<dbReference type="GO" id="GO:0008233">
    <property type="term" value="F:peptidase activity"/>
    <property type="evidence" value="ECO:0007669"/>
    <property type="project" value="InterPro"/>
</dbReference>
<dbReference type="CDD" id="cd14845">
    <property type="entry name" value="L-Ala-D-Glu_peptidase_like"/>
    <property type="match status" value="1"/>
</dbReference>
<dbReference type="SUPFAM" id="SSF55166">
    <property type="entry name" value="Hedgehog/DD-peptidase"/>
    <property type="match status" value="1"/>
</dbReference>
<dbReference type="Gene3D" id="3.30.1380.10">
    <property type="match status" value="1"/>
</dbReference>
<evidence type="ECO:0000313" key="2">
    <source>
        <dbReference type="EMBL" id="GLI57706.1"/>
    </source>
</evidence>
<evidence type="ECO:0000313" key="3">
    <source>
        <dbReference type="Proteomes" id="UP001144471"/>
    </source>
</evidence>
<dbReference type="RefSeq" id="WP_281837382.1">
    <property type="nucleotide sequence ID" value="NZ_BSDY01000023.1"/>
</dbReference>
<dbReference type="AlphaFoldDB" id="A0A9W6LNT4"/>
<gene>
    <name evidence="2" type="ORF">PM10SUCC1_32200</name>
</gene>
<dbReference type="InterPro" id="IPR039561">
    <property type="entry name" value="Peptidase_M15C"/>
</dbReference>
<reference evidence="2" key="1">
    <citation type="submission" date="2022-12" db="EMBL/GenBank/DDBJ databases">
        <title>Reference genome sequencing for broad-spectrum identification of bacterial and archaeal isolates by mass spectrometry.</title>
        <authorList>
            <person name="Sekiguchi Y."/>
            <person name="Tourlousse D.M."/>
        </authorList>
    </citation>
    <scope>NUCLEOTIDE SEQUENCE</scope>
    <source>
        <strain evidence="2">10succ1</strain>
    </source>
</reference>
<dbReference type="Pfam" id="PF13539">
    <property type="entry name" value="Peptidase_M15_4"/>
    <property type="match status" value="1"/>
</dbReference>
<name>A0A9W6LNT4_9FUSO</name>
<proteinExistence type="predicted"/>
<organism evidence="2 3">
    <name type="scientific">Propionigenium maris DSM 9537</name>
    <dbReference type="NCBI Taxonomy" id="1123000"/>
    <lineage>
        <taxon>Bacteria</taxon>
        <taxon>Fusobacteriati</taxon>
        <taxon>Fusobacteriota</taxon>
        <taxon>Fusobacteriia</taxon>
        <taxon>Fusobacteriales</taxon>
        <taxon>Fusobacteriaceae</taxon>
        <taxon>Propionigenium</taxon>
    </lineage>
</organism>
<protein>
    <recommendedName>
        <fullName evidence="1">Peptidase M15C domain-containing protein</fullName>
    </recommendedName>
</protein>
<accession>A0A9W6LNT4</accession>
<dbReference type="EMBL" id="BSDY01000023">
    <property type="protein sequence ID" value="GLI57706.1"/>
    <property type="molecule type" value="Genomic_DNA"/>
</dbReference>
<dbReference type="Proteomes" id="UP001144471">
    <property type="component" value="Unassembled WGS sequence"/>
</dbReference>
<feature type="domain" description="Peptidase M15C" evidence="1">
    <location>
        <begin position="68"/>
        <end position="131"/>
    </location>
</feature>
<evidence type="ECO:0000259" key="1">
    <source>
        <dbReference type="Pfam" id="PF13539"/>
    </source>
</evidence>
<dbReference type="InterPro" id="IPR009045">
    <property type="entry name" value="Zn_M74/Hedgehog-like"/>
</dbReference>
<sequence>MNRLGSRSHKNISNIDPKLAVIIGAVLAEGNVDFTITHGFRSLQEQQSLYAQGRTKKGPVVTKCDGVKKKSYHQTGKAIDFIPFPFDGDWNNTEQFKRVGEELLRVGKALGYNCSYGGHWKSFKDWPHFQLD</sequence>
<comment type="caution">
    <text evidence="2">The sequence shown here is derived from an EMBL/GenBank/DDBJ whole genome shotgun (WGS) entry which is preliminary data.</text>
</comment>
<keyword evidence="3" id="KW-1185">Reference proteome</keyword>